<dbReference type="OrthoDB" id="47007at2759"/>
<keyword evidence="3" id="KW-1185">Reference proteome</keyword>
<feature type="domain" description="Heterokaryon incompatibility" evidence="1">
    <location>
        <begin position="198"/>
        <end position="341"/>
    </location>
</feature>
<dbReference type="PANTHER" id="PTHR33112">
    <property type="entry name" value="DOMAIN PROTEIN, PUTATIVE-RELATED"/>
    <property type="match status" value="1"/>
</dbReference>
<gene>
    <name evidence="2" type="ORF">FCULG_00000113</name>
</gene>
<dbReference type="OMA" id="WIYVHFT"/>
<dbReference type="PANTHER" id="PTHR33112:SF10">
    <property type="entry name" value="TOL"/>
    <property type="match status" value="1"/>
</dbReference>
<evidence type="ECO:0000313" key="3">
    <source>
        <dbReference type="Proteomes" id="UP000241587"/>
    </source>
</evidence>
<organism evidence="2 3">
    <name type="scientific">Fusarium culmorum</name>
    <dbReference type="NCBI Taxonomy" id="5516"/>
    <lineage>
        <taxon>Eukaryota</taxon>
        <taxon>Fungi</taxon>
        <taxon>Dikarya</taxon>
        <taxon>Ascomycota</taxon>
        <taxon>Pezizomycotina</taxon>
        <taxon>Sordariomycetes</taxon>
        <taxon>Hypocreomycetidae</taxon>
        <taxon>Hypocreales</taxon>
        <taxon>Nectriaceae</taxon>
        <taxon>Fusarium</taxon>
    </lineage>
</organism>
<name>A0A2T4GNQ0_FUSCU</name>
<proteinExistence type="predicted"/>
<dbReference type="Pfam" id="PF06985">
    <property type="entry name" value="HET"/>
    <property type="match status" value="1"/>
</dbReference>
<comment type="caution">
    <text evidence="2">The sequence shown here is derived from an EMBL/GenBank/DDBJ whole genome shotgun (WGS) entry which is preliminary data.</text>
</comment>
<dbReference type="AlphaFoldDB" id="A0A2T4GNQ0"/>
<dbReference type="InterPro" id="IPR010730">
    <property type="entry name" value="HET"/>
</dbReference>
<accession>A0A2T4GNQ0</accession>
<dbReference type="EMBL" id="PVEM01000012">
    <property type="protein sequence ID" value="PTD05191.1"/>
    <property type="molecule type" value="Genomic_DNA"/>
</dbReference>
<reference evidence="2 3" key="1">
    <citation type="submission" date="2018-02" db="EMBL/GenBank/DDBJ databases">
        <title>Fusarium culmorum secondary metabolites in fungal-bacterial-plant interactions.</title>
        <authorList>
            <person name="Schmidt R."/>
        </authorList>
    </citation>
    <scope>NUCLEOTIDE SEQUENCE [LARGE SCALE GENOMIC DNA]</scope>
    <source>
        <strain evidence="2 3">PV</strain>
    </source>
</reference>
<dbReference type="Proteomes" id="UP000241587">
    <property type="component" value="Unassembled WGS sequence"/>
</dbReference>
<evidence type="ECO:0000259" key="1">
    <source>
        <dbReference type="Pfam" id="PF06985"/>
    </source>
</evidence>
<evidence type="ECO:0000313" key="2">
    <source>
        <dbReference type="EMBL" id="PTD05191.1"/>
    </source>
</evidence>
<protein>
    <recommendedName>
        <fullName evidence="1">Heterokaryon incompatibility domain-containing protein</fullName>
    </recommendedName>
</protein>
<sequence length="664" mass="75352">MSRCAFCRTFTITQDRFYLKFHPNLASLKKSAEDGCDFCHLCWRGFNHEWASSEIESVLRDEVPEGVTKFEPGTWIYVHFTDFSPTLSQPWIIVSCGRYNPITSVRESSHGLTYVSLAVYGKDGDASGSRTPGRICTAEYDPGSYITLTQNFLEECTRSHPTCKFEGRYEMPTRVIDIGNKGDRPRLVVTGPDMKEEFVALSYCWGPATDTFTLNNHTMNEMLKGIDESRLVAAHRETLGLSRQLGFRYIWIDALCIVQGDKQDWERESKLMARVYGNAALTIIAGRSADARNSFITNQYKQLAPCCEFPLADSGSGTVRVGLFRSRDYGITQTRGWCFQERRLSRRVVVFGEEQLFFICRSTCHSEDYIYHKDSTVSLYGLLNATDGDPQLRKDRLLEYWDAVVVDFSKRQLSNPHDVFAALASIAAPISEALGSRYLAGMWECDLIRCLLWRPGYRVTKSLGSATRPKPTRFAPAPVIRAPSWSWAAIQGTVMPVLLRKFRRMKIKDQNGVLLARPKQQGSNIWTVDTYCGADKLHMPSCELQILGHVQEAVVLPETPSLGLPDSLRRQFQKPKATFRQAVLLGRKHINGSNLSKDLETFVALGMFDFDDEATDKVFCLQLTIEEGLMLRKNDNGTFQRIGLFQPYKDNWFNGVEETEVRLV</sequence>